<dbReference type="AlphaFoldDB" id="A0A7G9QBV7"/>
<evidence type="ECO:0000313" key="3">
    <source>
        <dbReference type="Proteomes" id="UP000515806"/>
    </source>
</evidence>
<reference evidence="2 3" key="1">
    <citation type="submission" date="2020-08" db="EMBL/GenBank/DDBJ databases">
        <title>Genome sequence of Pedobacter roseus KACC 11594T.</title>
        <authorList>
            <person name="Hyun D.-W."/>
            <person name="Bae J.-W."/>
        </authorList>
    </citation>
    <scope>NUCLEOTIDE SEQUENCE [LARGE SCALE GENOMIC DNA]</scope>
    <source>
        <strain evidence="2 3">KACC 11594</strain>
    </source>
</reference>
<dbReference type="Pfam" id="PF10543">
    <property type="entry name" value="ORF6N"/>
    <property type="match status" value="1"/>
</dbReference>
<dbReference type="KEGG" id="proe:H9L23_17090"/>
<evidence type="ECO:0000259" key="1">
    <source>
        <dbReference type="Pfam" id="PF10543"/>
    </source>
</evidence>
<dbReference type="RefSeq" id="WP_187591521.1">
    <property type="nucleotide sequence ID" value="NZ_CP060723.1"/>
</dbReference>
<gene>
    <name evidence="2" type="ORF">H9L23_17090</name>
</gene>
<evidence type="ECO:0000313" key="2">
    <source>
        <dbReference type="EMBL" id="QNN40832.1"/>
    </source>
</evidence>
<sequence length="196" mass="22748">MQIIKSIQNRIYEIRGERVMLDFDLAILYEVETKVLNQAVKRNIKRFPDDFMFQLTSAEFESIKFQTEAINQGVSSQIVIKDQPNLKSQFVTSSWGGTRKLPYAFTEQGVAMLSGVVNSDKAINMNIAIMRAFVDVRKILLKQSNINEQLTEIKERIGEHDVQLNELYDAMENLIDEKIAQIKWNDRERIGFKIKE</sequence>
<dbReference type="InterPro" id="IPR018873">
    <property type="entry name" value="KilA-N_DNA-bd_domain"/>
</dbReference>
<dbReference type="EMBL" id="CP060723">
    <property type="protein sequence ID" value="QNN40832.1"/>
    <property type="molecule type" value="Genomic_DNA"/>
</dbReference>
<protein>
    <submittedName>
        <fullName evidence="2">ORF6N domain-containing protein</fullName>
    </submittedName>
</protein>
<dbReference type="Proteomes" id="UP000515806">
    <property type="component" value="Chromosome"/>
</dbReference>
<organism evidence="2 3">
    <name type="scientific">Pedobacter roseus</name>
    <dbReference type="NCBI Taxonomy" id="336820"/>
    <lineage>
        <taxon>Bacteria</taxon>
        <taxon>Pseudomonadati</taxon>
        <taxon>Bacteroidota</taxon>
        <taxon>Sphingobacteriia</taxon>
        <taxon>Sphingobacteriales</taxon>
        <taxon>Sphingobacteriaceae</taxon>
        <taxon>Pedobacter</taxon>
    </lineage>
</organism>
<accession>A0A7G9QBV7</accession>
<name>A0A7G9QBV7_9SPHI</name>
<proteinExistence type="predicted"/>
<keyword evidence="3" id="KW-1185">Reference proteome</keyword>
<feature type="domain" description="KilA-N DNA-binding" evidence="1">
    <location>
        <begin position="9"/>
        <end position="116"/>
    </location>
</feature>